<dbReference type="InterPro" id="IPR005821">
    <property type="entry name" value="Ion_trans_dom"/>
</dbReference>
<dbReference type="CDD" id="cd00038">
    <property type="entry name" value="CAP_ED"/>
    <property type="match status" value="1"/>
</dbReference>
<feature type="compositionally biased region" description="Basic and acidic residues" evidence="12">
    <location>
        <begin position="47"/>
        <end position="66"/>
    </location>
</feature>
<dbReference type="PRINTS" id="PR01463">
    <property type="entry name" value="EAGCHANLFMLY"/>
</dbReference>
<dbReference type="EMBL" id="HBIB01037417">
    <property type="protein sequence ID" value="CAE0262144.1"/>
    <property type="molecule type" value="Transcribed_RNA"/>
</dbReference>
<evidence type="ECO:0000256" key="7">
    <source>
        <dbReference type="ARBA" id="ARBA00022958"/>
    </source>
</evidence>
<gene>
    <name evidence="14" type="ORF">PBIL07802_LOCUS24439</name>
</gene>
<dbReference type="SUPFAM" id="SSF81324">
    <property type="entry name" value="Voltage-gated potassium channels"/>
    <property type="match status" value="1"/>
</dbReference>
<dbReference type="InterPro" id="IPR018490">
    <property type="entry name" value="cNMP-bd_dom_sf"/>
</dbReference>
<dbReference type="InterPro" id="IPR050818">
    <property type="entry name" value="KCNH_animal-type"/>
</dbReference>
<evidence type="ECO:0000256" key="3">
    <source>
        <dbReference type="ARBA" id="ARBA00022538"/>
    </source>
</evidence>
<feature type="compositionally biased region" description="Polar residues" evidence="12">
    <location>
        <begin position="740"/>
        <end position="753"/>
    </location>
</feature>
<organism evidence="14">
    <name type="scientific">Palpitomonas bilix</name>
    <dbReference type="NCBI Taxonomy" id="652834"/>
    <lineage>
        <taxon>Eukaryota</taxon>
        <taxon>Eukaryota incertae sedis</taxon>
    </lineage>
</organism>
<evidence type="ECO:0000256" key="5">
    <source>
        <dbReference type="ARBA" id="ARBA00022826"/>
    </source>
</evidence>
<feature type="region of interest" description="Disordered" evidence="12">
    <location>
        <begin position="717"/>
        <end position="753"/>
    </location>
</feature>
<keyword evidence="2" id="KW-0813">Transport</keyword>
<dbReference type="Pfam" id="PF00520">
    <property type="entry name" value="Ion_trans"/>
    <property type="match status" value="1"/>
</dbReference>
<comment type="subcellular location">
    <subcellularLocation>
        <location evidence="1">Membrane</location>
        <topology evidence="1">Multi-pass membrane protein</topology>
    </subcellularLocation>
</comment>
<dbReference type="Gene3D" id="1.10.287.70">
    <property type="match status" value="1"/>
</dbReference>
<dbReference type="PROSITE" id="PS50042">
    <property type="entry name" value="CNMP_BINDING_3"/>
    <property type="match status" value="1"/>
</dbReference>
<feature type="region of interest" description="Disordered" evidence="12">
    <location>
        <begin position="1"/>
        <end position="74"/>
    </location>
</feature>
<dbReference type="SMART" id="SM00100">
    <property type="entry name" value="cNMP"/>
    <property type="match status" value="1"/>
</dbReference>
<keyword evidence="3" id="KW-0633">Potassium transport</keyword>
<keyword evidence="5" id="KW-0631">Potassium channel</keyword>
<dbReference type="InterPro" id="IPR003938">
    <property type="entry name" value="K_chnl_volt-dep_EAG/ELK/ERG"/>
</dbReference>
<dbReference type="GO" id="GO:0005886">
    <property type="term" value="C:plasma membrane"/>
    <property type="evidence" value="ECO:0007669"/>
    <property type="project" value="TreeGrafter"/>
</dbReference>
<dbReference type="InterPro" id="IPR014710">
    <property type="entry name" value="RmlC-like_jellyroll"/>
</dbReference>
<evidence type="ECO:0000313" key="14">
    <source>
        <dbReference type="EMBL" id="CAE0262144.1"/>
    </source>
</evidence>
<keyword evidence="8" id="KW-1133">Transmembrane helix</keyword>
<dbReference type="Gene3D" id="1.10.287.630">
    <property type="entry name" value="Helix hairpin bin"/>
    <property type="match status" value="1"/>
</dbReference>
<evidence type="ECO:0000256" key="8">
    <source>
        <dbReference type="ARBA" id="ARBA00022989"/>
    </source>
</evidence>
<keyword evidence="9" id="KW-0406">Ion transport</keyword>
<dbReference type="GO" id="GO:0034702">
    <property type="term" value="C:monoatomic ion channel complex"/>
    <property type="evidence" value="ECO:0007669"/>
    <property type="project" value="UniProtKB-KW"/>
</dbReference>
<name>A0A7S3GCQ4_9EUKA</name>
<evidence type="ECO:0000256" key="4">
    <source>
        <dbReference type="ARBA" id="ARBA00022692"/>
    </source>
</evidence>
<evidence type="ECO:0000256" key="2">
    <source>
        <dbReference type="ARBA" id="ARBA00022448"/>
    </source>
</evidence>
<reference evidence="14" key="1">
    <citation type="submission" date="2021-01" db="EMBL/GenBank/DDBJ databases">
        <authorList>
            <person name="Corre E."/>
            <person name="Pelletier E."/>
            <person name="Niang G."/>
            <person name="Scheremetjew M."/>
            <person name="Finn R."/>
            <person name="Kale V."/>
            <person name="Holt S."/>
            <person name="Cochrane G."/>
            <person name="Meng A."/>
            <person name="Brown T."/>
            <person name="Cohen L."/>
        </authorList>
    </citation>
    <scope>NUCLEOTIDE SEQUENCE</scope>
    <source>
        <strain evidence="14">NIES-2562</strain>
    </source>
</reference>
<evidence type="ECO:0000256" key="1">
    <source>
        <dbReference type="ARBA" id="ARBA00004141"/>
    </source>
</evidence>
<evidence type="ECO:0000256" key="10">
    <source>
        <dbReference type="ARBA" id="ARBA00023136"/>
    </source>
</evidence>
<feature type="compositionally biased region" description="Polar residues" evidence="12">
    <location>
        <begin position="32"/>
        <end position="42"/>
    </location>
</feature>
<dbReference type="AlphaFoldDB" id="A0A7S3GCQ4"/>
<dbReference type="GO" id="GO:0042391">
    <property type="term" value="P:regulation of membrane potential"/>
    <property type="evidence" value="ECO:0007669"/>
    <property type="project" value="TreeGrafter"/>
</dbReference>
<protein>
    <recommendedName>
        <fullName evidence="13">Cyclic nucleotide-binding domain-containing protein</fullName>
    </recommendedName>
</protein>
<evidence type="ECO:0000256" key="11">
    <source>
        <dbReference type="ARBA" id="ARBA00023303"/>
    </source>
</evidence>
<keyword evidence="4" id="KW-0812">Transmembrane</keyword>
<evidence type="ECO:0000256" key="9">
    <source>
        <dbReference type="ARBA" id="ARBA00023065"/>
    </source>
</evidence>
<keyword evidence="7" id="KW-0630">Potassium</keyword>
<dbReference type="Gene3D" id="2.60.120.10">
    <property type="entry name" value="Jelly Rolls"/>
    <property type="match status" value="1"/>
</dbReference>
<dbReference type="InterPro" id="IPR000595">
    <property type="entry name" value="cNMP-bd_dom"/>
</dbReference>
<evidence type="ECO:0000256" key="6">
    <source>
        <dbReference type="ARBA" id="ARBA00022882"/>
    </source>
</evidence>
<dbReference type="PANTHER" id="PTHR10217:SF435">
    <property type="entry name" value="POTASSIUM VOLTAGE-GATED CHANNEL PROTEIN EAG"/>
    <property type="match status" value="1"/>
</dbReference>
<sequence length="795" mass="88692">MTDEYPSVVPGSPDTFRSDHSPNTPRGRAVVQSLTAQGSSMKSEMATIKEHQDNERVEEKAEDSEKVQQQPSKKMGFASLLRGKVVPVGGSDERDGQDGVEILNTDESDSIEKQDKMVEGINGGEDQVGQLPGSAVLKKKPSLTRMDSRMSFLRRVTKTVGMMARAQNDHRATFGRQDLQAIQAAQEKESMSNRKHMIDPDSSFRKTWDLIQAVLLLYVATVVPYRIGFERESSLGWFIVDLMIDMYFLVDIGLNFRTSIYKQGILVSSKKEVAFSYMKAWFAIDLVSAFPTDLVTMGLVGGFSFDASSSSDLQALRLFRMLRLLRLIKLLRLIRIGRLLKRFEDELLVLGGLMKVLKLAVLLFLVAHVECCFFFLLSSIDFAGEDESQLWISNSWVLKQGWCLDHTDASSIEEKFNLPDTTFTDWFDEYNTTCSTSDTLSRYVASLYWSFTTMTTVGYGDINAVTRAERGFSIAAMLVGSFMFGHVLGNISAIVQSHNSSAFLYEQKMSSLNAYMLFRKLPRPLRRRLRRHYDLLYTHKTVFDEVTILEELPVALRNDLSSHIYGDVVRKVPFIAAGDDFFVMNLCTQLRPQNALKGEKLLEKGDLAKFIYFILDGSVGVCENPLPAVEDDQEKRVENFDGVKLFPGGFFGEESVLPFVESGIYNSELSQITSRYSVSAIALMPSSLSYLPGSAMLALLKHYPHVARKLQVFTEKRRSRMATTGKGKKENGGVDGVGKNSPSPRGSMDANTTNGFIVKERPSSSLSTQAGGSGAEVMCKACGHVNTVEVSLNVR</sequence>
<evidence type="ECO:0000256" key="12">
    <source>
        <dbReference type="SAM" id="MobiDB-lite"/>
    </source>
</evidence>
<keyword evidence="11" id="KW-0407">Ion channel</keyword>
<keyword evidence="10" id="KW-0472">Membrane</keyword>
<keyword evidence="6" id="KW-0851">Voltage-gated channel</keyword>
<evidence type="ECO:0000259" key="13">
    <source>
        <dbReference type="PROSITE" id="PS50042"/>
    </source>
</evidence>
<dbReference type="SUPFAM" id="SSF51206">
    <property type="entry name" value="cAMP-binding domain-like"/>
    <property type="match status" value="1"/>
</dbReference>
<dbReference type="GO" id="GO:0005249">
    <property type="term" value="F:voltage-gated potassium channel activity"/>
    <property type="evidence" value="ECO:0007669"/>
    <property type="project" value="InterPro"/>
</dbReference>
<dbReference type="PANTHER" id="PTHR10217">
    <property type="entry name" value="VOLTAGE AND LIGAND GATED POTASSIUM CHANNEL"/>
    <property type="match status" value="1"/>
</dbReference>
<feature type="domain" description="Cyclic nucleotide-binding" evidence="13">
    <location>
        <begin position="574"/>
        <end position="709"/>
    </location>
</feature>
<accession>A0A7S3GCQ4</accession>
<proteinExistence type="predicted"/>